<reference evidence="1 2" key="1">
    <citation type="submission" date="2020-08" db="EMBL/GenBank/DDBJ databases">
        <title>Description of novel Pseudomonas species.</title>
        <authorList>
            <person name="Duman M."/>
            <person name="Mulet M."/>
            <person name="Altun S."/>
            <person name="Saticioglu I.B."/>
            <person name="Lalucat J."/>
            <person name="Garcia-Valdes E."/>
        </authorList>
    </citation>
    <scope>NUCLEOTIDE SEQUENCE [LARGE SCALE GENOMIC DNA]</scope>
    <source>
        <strain evidence="1 2">P66</strain>
    </source>
</reference>
<comment type="caution">
    <text evidence="1">The sequence shown here is derived from an EMBL/GenBank/DDBJ whole genome shotgun (WGS) entry which is preliminary data.</text>
</comment>
<dbReference type="EMBL" id="JACOPV010000015">
    <property type="protein sequence ID" value="MBM5460272.1"/>
    <property type="molecule type" value="Genomic_DNA"/>
</dbReference>
<evidence type="ECO:0000313" key="2">
    <source>
        <dbReference type="Proteomes" id="UP000745663"/>
    </source>
</evidence>
<organism evidence="1 2">
    <name type="scientific">Pseudomonas arcuscaelestis</name>
    <dbReference type="NCBI Taxonomy" id="2710591"/>
    <lineage>
        <taxon>Bacteria</taxon>
        <taxon>Pseudomonadati</taxon>
        <taxon>Pseudomonadota</taxon>
        <taxon>Gammaproteobacteria</taxon>
        <taxon>Pseudomonadales</taxon>
        <taxon>Pseudomonadaceae</taxon>
        <taxon>Pseudomonas</taxon>
    </lineage>
</organism>
<protein>
    <submittedName>
        <fullName evidence="1">Uncharacterized protein</fullName>
    </submittedName>
</protein>
<name>A0ABS2C331_9PSED</name>
<evidence type="ECO:0000313" key="1">
    <source>
        <dbReference type="EMBL" id="MBM5460272.1"/>
    </source>
</evidence>
<keyword evidence="2" id="KW-1185">Reference proteome</keyword>
<accession>A0ABS2C331</accession>
<dbReference type="Proteomes" id="UP000745663">
    <property type="component" value="Unassembled WGS sequence"/>
</dbReference>
<gene>
    <name evidence="1" type="ORF">H8F21_22160</name>
</gene>
<proteinExistence type="predicted"/>
<sequence length="91" mass="9644">MKYEEILLIGGPCDGQRMSVMAGIPTVQVCVPVEPAAFLGDISAPNVARTASHPVYHRHPMHSSSGFVGSVYVAEGVDPLPALIAGYRQPK</sequence>
<dbReference type="RefSeq" id="WP_203585327.1">
    <property type="nucleotide sequence ID" value="NZ_JACOPV010000015.1"/>
</dbReference>